<dbReference type="AlphaFoldDB" id="A0A366DMG3"/>
<evidence type="ECO:0000259" key="1">
    <source>
        <dbReference type="Pfam" id="PF10552"/>
    </source>
</evidence>
<comment type="caution">
    <text evidence="2">The sequence shown here is derived from an EMBL/GenBank/DDBJ whole genome shotgun (WGS) entry which is preliminary data.</text>
</comment>
<dbReference type="InterPro" id="IPR018878">
    <property type="entry name" value="ORF6C_dom"/>
</dbReference>
<proteinExistence type="predicted"/>
<sequence>MNQLKVVSMNGQLVTDSREVAEITNQNHKELLRKIRNYVQVLGKRNFAPTDFFIESSYTSSQNKQMPCYLITRIGCDMVANKMTGEKGILFTAEYVRRFEEMKTKLQEPQNELQILQRAVNSLANVDNRVTYLEDHMRIDGVQERKLQNKGKSIVIESLGGIRSSAYENIARKVFAAIWRDFKNHFQIPRYNELPRKQFEDGMKFLGMWQPSTSLKIEIEQLNQQIRGVM</sequence>
<protein>
    <submittedName>
        <fullName evidence="2">Rha family phage regulatory protein</fullName>
    </submittedName>
</protein>
<reference evidence="2 3" key="1">
    <citation type="submission" date="2018-06" db="EMBL/GenBank/DDBJ databases">
        <title>Genomic Encyclopedia of Type Strains, Phase IV (KMG-IV): sequencing the most valuable type-strain genomes for metagenomic binning, comparative biology and taxonomic classification.</title>
        <authorList>
            <person name="Goeker M."/>
        </authorList>
    </citation>
    <scope>NUCLEOTIDE SEQUENCE [LARGE SCALE GENOMIC DNA]</scope>
    <source>
        <strain evidence="2 3">DSM 15140</strain>
    </source>
</reference>
<dbReference type="EMBL" id="QNRI01000019">
    <property type="protein sequence ID" value="RBO91283.1"/>
    <property type="molecule type" value="Genomic_DNA"/>
</dbReference>
<dbReference type="Pfam" id="PF09669">
    <property type="entry name" value="Phage_pRha"/>
    <property type="match status" value="1"/>
</dbReference>
<organism evidence="2 3">
    <name type="scientific">Paraliobacillus ryukyuensis</name>
    <dbReference type="NCBI Taxonomy" id="200904"/>
    <lineage>
        <taxon>Bacteria</taxon>
        <taxon>Bacillati</taxon>
        <taxon>Bacillota</taxon>
        <taxon>Bacilli</taxon>
        <taxon>Bacillales</taxon>
        <taxon>Bacillaceae</taxon>
        <taxon>Paraliobacillus</taxon>
    </lineage>
</organism>
<evidence type="ECO:0000313" key="2">
    <source>
        <dbReference type="EMBL" id="RBO91283.1"/>
    </source>
</evidence>
<accession>A0A366DMG3</accession>
<name>A0A366DMG3_9BACI</name>
<evidence type="ECO:0000313" key="3">
    <source>
        <dbReference type="Proteomes" id="UP000252254"/>
    </source>
</evidence>
<dbReference type="InterPro" id="IPR014054">
    <property type="entry name" value="Phage_regulatory_Rha"/>
</dbReference>
<dbReference type="OrthoDB" id="9812611at2"/>
<dbReference type="RefSeq" id="WP_113870182.1">
    <property type="nucleotide sequence ID" value="NZ_BAABQN010000020.1"/>
</dbReference>
<dbReference type="Pfam" id="PF10552">
    <property type="entry name" value="ORF6C"/>
    <property type="match status" value="1"/>
</dbReference>
<keyword evidence="3" id="KW-1185">Reference proteome</keyword>
<dbReference type="Proteomes" id="UP000252254">
    <property type="component" value="Unassembled WGS sequence"/>
</dbReference>
<gene>
    <name evidence="2" type="ORF">DES48_1198</name>
</gene>
<dbReference type="NCBIfam" id="TIGR02681">
    <property type="entry name" value="phage_pRha"/>
    <property type="match status" value="1"/>
</dbReference>
<feature type="domain" description="ORF6C" evidence="1">
    <location>
        <begin position="115"/>
        <end position="219"/>
    </location>
</feature>